<keyword evidence="3" id="KW-1185">Reference proteome</keyword>
<name>A0A4Q7Y218_9BACT</name>
<sequence>MNEAKQSVKQRAVHEMKEYLLLSFYLFAVFSLLVVYKSVILAENHIEFALHGIALFNALALAKVMLLAQELHFADQLRDAPLIYPTLLKSFAFTIVLACCKIAEDAAVGSFHGKSFHESISDLGGGTWKGIFTLTALLFVVLIPFFGFIELRRVFGDRLVDAFFRPRHLLNLPPSGM</sequence>
<dbReference type="OrthoDB" id="7988398at2"/>
<gene>
    <name evidence="2" type="ORF">BDD14_6306</name>
</gene>
<evidence type="ECO:0000313" key="3">
    <source>
        <dbReference type="Proteomes" id="UP000292958"/>
    </source>
</evidence>
<protein>
    <submittedName>
        <fullName evidence="2">Uncharacterized protein</fullName>
    </submittedName>
</protein>
<keyword evidence="1" id="KW-0472">Membrane</keyword>
<keyword evidence="1" id="KW-0812">Transmembrane</keyword>
<feature type="transmembrane region" description="Helical" evidence="1">
    <location>
        <begin position="20"/>
        <end position="42"/>
    </location>
</feature>
<evidence type="ECO:0000256" key="1">
    <source>
        <dbReference type="SAM" id="Phobius"/>
    </source>
</evidence>
<dbReference type="RefSeq" id="WP_130424972.1">
    <property type="nucleotide sequence ID" value="NZ_SHKW01000007.1"/>
</dbReference>
<evidence type="ECO:0000313" key="2">
    <source>
        <dbReference type="EMBL" id="RZU29699.1"/>
    </source>
</evidence>
<feature type="transmembrane region" description="Helical" evidence="1">
    <location>
        <begin position="131"/>
        <end position="149"/>
    </location>
</feature>
<organism evidence="2 3">
    <name type="scientific">Edaphobacter modestus</name>
    <dbReference type="NCBI Taxonomy" id="388466"/>
    <lineage>
        <taxon>Bacteria</taxon>
        <taxon>Pseudomonadati</taxon>
        <taxon>Acidobacteriota</taxon>
        <taxon>Terriglobia</taxon>
        <taxon>Terriglobales</taxon>
        <taxon>Acidobacteriaceae</taxon>
        <taxon>Edaphobacter</taxon>
    </lineage>
</organism>
<proteinExistence type="predicted"/>
<accession>A0A4Q7Y218</accession>
<dbReference type="Proteomes" id="UP000292958">
    <property type="component" value="Unassembled WGS sequence"/>
</dbReference>
<dbReference type="AlphaFoldDB" id="A0A4Q7Y218"/>
<reference evidence="2 3" key="1">
    <citation type="submission" date="2019-02" db="EMBL/GenBank/DDBJ databases">
        <title>Genomic Encyclopedia of Archaeal and Bacterial Type Strains, Phase II (KMG-II): from individual species to whole genera.</title>
        <authorList>
            <person name="Goeker M."/>
        </authorList>
    </citation>
    <scope>NUCLEOTIDE SEQUENCE [LARGE SCALE GENOMIC DNA]</scope>
    <source>
        <strain evidence="2 3">DSM 18101</strain>
    </source>
</reference>
<comment type="caution">
    <text evidence="2">The sequence shown here is derived from an EMBL/GenBank/DDBJ whole genome shotgun (WGS) entry which is preliminary data.</text>
</comment>
<keyword evidence="1" id="KW-1133">Transmembrane helix</keyword>
<dbReference type="EMBL" id="SHKW01000007">
    <property type="protein sequence ID" value="RZU29699.1"/>
    <property type="molecule type" value="Genomic_DNA"/>
</dbReference>